<evidence type="ECO:0000256" key="2">
    <source>
        <dbReference type="ARBA" id="ARBA00023267"/>
    </source>
</evidence>
<evidence type="ECO:0000259" key="4">
    <source>
        <dbReference type="PROSITE" id="PS50968"/>
    </source>
</evidence>
<dbReference type="Gene3D" id="2.40.50.100">
    <property type="match status" value="1"/>
</dbReference>
<dbReference type="PANTHER" id="PTHR45266:SF3">
    <property type="entry name" value="OXALOACETATE DECARBOXYLASE ALPHA CHAIN"/>
    <property type="match status" value="1"/>
</dbReference>
<dbReference type="InterPro" id="IPR001249">
    <property type="entry name" value="AcCoA_biotinCC"/>
</dbReference>
<sequence length="143" mass="16328">MDFKEILELIEAIDKSALTKFSFEEGDTKIKIEKNREETICTKPVTQNEVLQIKEEVEIIESDNFEYIKSPLIGTFYNSPSPEEESYIAVGDKVSKNQVIGIIEVMKVMNEVKCNYDGIVEDILINNNDTVEYGQSLIKIKVL</sequence>
<evidence type="ECO:0000313" key="6">
    <source>
        <dbReference type="Proteomes" id="UP001198983"/>
    </source>
</evidence>
<dbReference type="GO" id="GO:0006633">
    <property type="term" value="P:fatty acid biosynthetic process"/>
    <property type="evidence" value="ECO:0007669"/>
    <property type="project" value="UniProtKB-KW"/>
</dbReference>
<gene>
    <name evidence="5" type="primary">accB</name>
    <name evidence="5" type="ORF">JW646_13945</name>
</gene>
<keyword evidence="2 3" id="KW-0092">Biotin</keyword>
<dbReference type="PANTHER" id="PTHR45266">
    <property type="entry name" value="OXALOACETATE DECARBOXYLASE ALPHA CHAIN"/>
    <property type="match status" value="1"/>
</dbReference>
<dbReference type="PROSITE" id="PS50968">
    <property type="entry name" value="BIOTINYL_LIPOYL"/>
    <property type="match status" value="1"/>
</dbReference>
<feature type="domain" description="Lipoyl-binding" evidence="4">
    <location>
        <begin position="65"/>
        <end position="141"/>
    </location>
</feature>
<dbReference type="Proteomes" id="UP001198983">
    <property type="component" value="Chromosome"/>
</dbReference>
<keyword evidence="5" id="KW-0436">Ligase</keyword>
<comment type="function">
    <text evidence="3">This protein is a component of the acetyl coenzyme A carboxylase complex; first, biotin carboxylase catalyzes the carboxylation of the carrier protein and then the transcarboxylase transfers the carboxyl group to form malonyl-CoA.</text>
</comment>
<dbReference type="AlphaFoldDB" id="A0AAX2ZBM2"/>
<evidence type="ECO:0000313" key="5">
    <source>
        <dbReference type="EMBL" id="UEL46733.1"/>
    </source>
</evidence>
<dbReference type="InterPro" id="IPR050709">
    <property type="entry name" value="Biotin_Carboxyl_Carrier/Decarb"/>
</dbReference>
<accession>A0AAX2ZBM2</accession>
<dbReference type="Pfam" id="PF00364">
    <property type="entry name" value="Biotin_lipoyl"/>
    <property type="match status" value="1"/>
</dbReference>
<proteinExistence type="predicted"/>
<dbReference type="NCBIfam" id="TIGR00531">
    <property type="entry name" value="BCCP"/>
    <property type="match status" value="1"/>
</dbReference>
<evidence type="ECO:0000256" key="1">
    <source>
        <dbReference type="ARBA" id="ARBA00017562"/>
    </source>
</evidence>
<evidence type="ECO:0000256" key="3">
    <source>
        <dbReference type="RuleBase" id="RU364072"/>
    </source>
</evidence>
<dbReference type="GO" id="GO:0003989">
    <property type="term" value="F:acetyl-CoA carboxylase activity"/>
    <property type="evidence" value="ECO:0007669"/>
    <property type="project" value="InterPro"/>
</dbReference>
<keyword evidence="3" id="KW-0444">Lipid biosynthesis</keyword>
<protein>
    <recommendedName>
        <fullName evidence="1 3">Biotin carboxyl carrier protein of acetyl-CoA carboxylase</fullName>
    </recommendedName>
</protein>
<dbReference type="InterPro" id="IPR000089">
    <property type="entry name" value="Biotin_lipoyl"/>
</dbReference>
<name>A0AAX2ZBM2_9FIRM</name>
<dbReference type="RefSeq" id="WP_074915133.1">
    <property type="nucleotide sequence ID" value="NZ_CP081135.1"/>
</dbReference>
<dbReference type="SUPFAM" id="SSF51230">
    <property type="entry name" value="Single hybrid motif"/>
    <property type="match status" value="1"/>
</dbReference>
<reference evidence="5 6" key="1">
    <citation type="journal article" date="2023" name="Int. J. Syst. Evol. Microbiol.">
        <title>Terrisporobacter hibernicus sp. nov., isolated from bovine faeces in Northern Ireland.</title>
        <authorList>
            <person name="Mitchell M."/>
            <person name="Nguyen S.V."/>
            <person name="Connor M."/>
            <person name="Fairley D.J."/>
            <person name="Donoghue O."/>
            <person name="Marshall H."/>
            <person name="Koolman L."/>
            <person name="McMullan G."/>
            <person name="Schaffer K.E."/>
            <person name="McGrath J.W."/>
            <person name="Fanning S."/>
        </authorList>
    </citation>
    <scope>NUCLEOTIDE SEQUENCE [LARGE SCALE GENOMIC DNA]</scope>
    <source>
        <strain evidence="5 6">MCA3</strain>
    </source>
</reference>
<keyword evidence="3" id="KW-0275">Fatty acid biosynthesis</keyword>
<dbReference type="CDD" id="cd06850">
    <property type="entry name" value="biotinyl_domain"/>
    <property type="match status" value="1"/>
</dbReference>
<dbReference type="GO" id="GO:0009317">
    <property type="term" value="C:acetyl-CoA carboxylase complex"/>
    <property type="evidence" value="ECO:0007669"/>
    <property type="project" value="InterPro"/>
</dbReference>
<organism evidence="5 6">
    <name type="scientific">Terrisporobacter hibernicus</name>
    <dbReference type="NCBI Taxonomy" id="2813371"/>
    <lineage>
        <taxon>Bacteria</taxon>
        <taxon>Bacillati</taxon>
        <taxon>Bacillota</taxon>
        <taxon>Clostridia</taxon>
        <taxon>Peptostreptococcales</taxon>
        <taxon>Peptostreptococcaceae</taxon>
        <taxon>Terrisporobacter</taxon>
    </lineage>
</organism>
<dbReference type="KEGG" id="tem:JW646_13945"/>
<dbReference type="PRINTS" id="PR01071">
    <property type="entry name" value="ACOABIOTINCC"/>
</dbReference>
<keyword evidence="3" id="KW-0276">Fatty acid metabolism</keyword>
<dbReference type="EMBL" id="CP081135">
    <property type="protein sequence ID" value="UEL46733.1"/>
    <property type="molecule type" value="Genomic_DNA"/>
</dbReference>
<comment type="pathway">
    <text evidence="3">Lipid metabolism; fatty acid biosynthesis.</text>
</comment>
<keyword evidence="3" id="KW-0443">Lipid metabolism</keyword>
<keyword evidence="6" id="KW-1185">Reference proteome</keyword>
<dbReference type="InterPro" id="IPR011053">
    <property type="entry name" value="Single_hybrid_motif"/>
</dbReference>